<dbReference type="GO" id="GO:0045202">
    <property type="term" value="C:synapse"/>
    <property type="evidence" value="ECO:0007669"/>
    <property type="project" value="TreeGrafter"/>
</dbReference>
<keyword evidence="1" id="KW-0694">RNA-binding</keyword>
<evidence type="ECO:0000256" key="1">
    <source>
        <dbReference type="PROSITE-ProRule" id="PRU00176"/>
    </source>
</evidence>
<dbReference type="PANTHER" id="PTHR12566">
    <property type="entry name" value="CYTOPLASMIC POLYADENYLATION ELEMENT BINDING PROTEIN CPEB"/>
    <property type="match status" value="1"/>
</dbReference>
<comment type="caution">
    <text evidence="3">The sequence shown here is derived from an EMBL/GenBank/DDBJ whole genome shotgun (WGS) entry which is preliminary data.</text>
</comment>
<dbReference type="GO" id="GO:0008135">
    <property type="term" value="F:translation factor activity, RNA binding"/>
    <property type="evidence" value="ECO:0007669"/>
    <property type="project" value="TreeGrafter"/>
</dbReference>
<sequence>MSLPPTKNSEGEDLSFMGQEAVESNIHSDAAITSTTSCEAPVCVEGDTEASISFHSQSTAIVGDDVNDDAEFEKEMRLMLAGRHPQTTYSRKVFLGGLPHYTSSDDLQKFFSAFGAVEIVWPTESGDSEQETTTYGYAFAVFASAESVASLLEKCANIGGKYSISAPVSGKNNVAIHIRVWLNRNAEYCSDNSVEFMDVLTKNAVFVGGLPRTVTASEFY</sequence>
<keyword evidence="4" id="KW-1185">Reference proteome</keyword>
<dbReference type="GO" id="GO:2000766">
    <property type="term" value="P:negative regulation of cytoplasmic translation"/>
    <property type="evidence" value="ECO:0007669"/>
    <property type="project" value="TreeGrafter"/>
</dbReference>
<name>A0AAN8FLW4_TRICO</name>
<protein>
    <recommendedName>
        <fullName evidence="2">RRM domain-containing protein</fullName>
    </recommendedName>
</protein>
<dbReference type="PROSITE" id="PS50102">
    <property type="entry name" value="RRM"/>
    <property type="match status" value="1"/>
</dbReference>
<dbReference type="Gene3D" id="3.30.70.330">
    <property type="match status" value="1"/>
</dbReference>
<dbReference type="GO" id="GO:0043022">
    <property type="term" value="F:ribosome binding"/>
    <property type="evidence" value="ECO:0007669"/>
    <property type="project" value="TreeGrafter"/>
</dbReference>
<dbReference type="AlphaFoldDB" id="A0AAN8FLW4"/>
<dbReference type="InterPro" id="IPR035979">
    <property type="entry name" value="RBD_domain_sf"/>
</dbReference>
<dbReference type="GO" id="GO:0003730">
    <property type="term" value="F:mRNA 3'-UTR binding"/>
    <property type="evidence" value="ECO:0007669"/>
    <property type="project" value="InterPro"/>
</dbReference>
<evidence type="ECO:0000313" key="4">
    <source>
        <dbReference type="Proteomes" id="UP001331761"/>
    </source>
</evidence>
<dbReference type="SUPFAM" id="SSF54928">
    <property type="entry name" value="RNA-binding domain, RBD"/>
    <property type="match status" value="1"/>
</dbReference>
<dbReference type="InterPro" id="IPR012677">
    <property type="entry name" value="Nucleotide-bd_a/b_plait_sf"/>
</dbReference>
<dbReference type="Pfam" id="PF16367">
    <property type="entry name" value="RRM_7"/>
    <property type="match status" value="1"/>
</dbReference>
<dbReference type="InterPro" id="IPR034819">
    <property type="entry name" value="CPEB"/>
</dbReference>
<dbReference type="GO" id="GO:0005737">
    <property type="term" value="C:cytoplasm"/>
    <property type="evidence" value="ECO:0007669"/>
    <property type="project" value="TreeGrafter"/>
</dbReference>
<reference evidence="3 4" key="1">
    <citation type="submission" date="2019-10" db="EMBL/GenBank/DDBJ databases">
        <title>Assembly and Annotation for the nematode Trichostrongylus colubriformis.</title>
        <authorList>
            <person name="Martin J."/>
        </authorList>
    </citation>
    <scope>NUCLEOTIDE SEQUENCE [LARGE SCALE GENOMIC DNA]</scope>
    <source>
        <strain evidence="3">G859</strain>
        <tissue evidence="3">Whole worm</tissue>
    </source>
</reference>
<accession>A0AAN8FLW4</accession>
<organism evidence="3 4">
    <name type="scientific">Trichostrongylus colubriformis</name>
    <name type="common">Black scour worm</name>
    <dbReference type="NCBI Taxonomy" id="6319"/>
    <lineage>
        <taxon>Eukaryota</taxon>
        <taxon>Metazoa</taxon>
        <taxon>Ecdysozoa</taxon>
        <taxon>Nematoda</taxon>
        <taxon>Chromadorea</taxon>
        <taxon>Rhabditida</taxon>
        <taxon>Rhabditina</taxon>
        <taxon>Rhabditomorpha</taxon>
        <taxon>Strongyloidea</taxon>
        <taxon>Trichostrongylidae</taxon>
        <taxon>Trichostrongylus</taxon>
    </lineage>
</organism>
<proteinExistence type="predicted"/>
<dbReference type="SMART" id="SM00360">
    <property type="entry name" value="RRM"/>
    <property type="match status" value="1"/>
</dbReference>
<dbReference type="Proteomes" id="UP001331761">
    <property type="component" value="Unassembled WGS sequence"/>
</dbReference>
<dbReference type="PANTHER" id="PTHR12566:SF6">
    <property type="entry name" value="FOG-1 PROTEIN"/>
    <property type="match status" value="1"/>
</dbReference>
<evidence type="ECO:0000259" key="2">
    <source>
        <dbReference type="PROSITE" id="PS50102"/>
    </source>
</evidence>
<dbReference type="EMBL" id="WIXE01011555">
    <property type="protein sequence ID" value="KAK5976677.1"/>
    <property type="molecule type" value="Genomic_DNA"/>
</dbReference>
<feature type="domain" description="RRM" evidence="2">
    <location>
        <begin position="91"/>
        <end position="171"/>
    </location>
</feature>
<dbReference type="GO" id="GO:0005634">
    <property type="term" value="C:nucleus"/>
    <property type="evidence" value="ECO:0007669"/>
    <property type="project" value="TreeGrafter"/>
</dbReference>
<dbReference type="GO" id="GO:0000900">
    <property type="term" value="F:mRNA regulatory element binding translation repressor activity"/>
    <property type="evidence" value="ECO:0007669"/>
    <property type="project" value="TreeGrafter"/>
</dbReference>
<gene>
    <name evidence="3" type="ORF">GCK32_016049</name>
</gene>
<dbReference type="GO" id="GO:0043005">
    <property type="term" value="C:neuron projection"/>
    <property type="evidence" value="ECO:0007669"/>
    <property type="project" value="TreeGrafter"/>
</dbReference>
<evidence type="ECO:0000313" key="3">
    <source>
        <dbReference type="EMBL" id="KAK5976677.1"/>
    </source>
</evidence>
<dbReference type="InterPro" id="IPR000504">
    <property type="entry name" value="RRM_dom"/>
</dbReference>